<proteinExistence type="predicted"/>
<evidence type="ECO:0008006" key="3">
    <source>
        <dbReference type="Google" id="ProtNLM"/>
    </source>
</evidence>
<organism evidence="1 2">
    <name type="scientific">Belnapia arida</name>
    <dbReference type="NCBI Taxonomy" id="2804533"/>
    <lineage>
        <taxon>Bacteria</taxon>
        <taxon>Pseudomonadati</taxon>
        <taxon>Pseudomonadota</taxon>
        <taxon>Alphaproteobacteria</taxon>
        <taxon>Acetobacterales</taxon>
        <taxon>Roseomonadaceae</taxon>
        <taxon>Belnapia</taxon>
    </lineage>
</organism>
<comment type="caution">
    <text evidence="1">The sequence shown here is derived from an EMBL/GenBank/DDBJ whole genome shotgun (WGS) entry which is preliminary data.</text>
</comment>
<dbReference type="RefSeq" id="WP_202835505.1">
    <property type="nucleotide sequence ID" value="NZ_JAETWB010000057.1"/>
</dbReference>
<accession>A0ABS1UC80</accession>
<evidence type="ECO:0000313" key="2">
    <source>
        <dbReference type="Proteomes" id="UP000660885"/>
    </source>
</evidence>
<dbReference type="Proteomes" id="UP000660885">
    <property type="component" value="Unassembled WGS sequence"/>
</dbReference>
<evidence type="ECO:0000313" key="1">
    <source>
        <dbReference type="EMBL" id="MBL6082294.1"/>
    </source>
</evidence>
<name>A0ABS1UC80_9PROT</name>
<keyword evidence="2" id="KW-1185">Reference proteome</keyword>
<reference evidence="1 2" key="1">
    <citation type="submission" date="2021-01" db="EMBL/GenBank/DDBJ databases">
        <title>Belnapia mucosa sp. nov. and Belnapia arida sp. nov., isolated from the Tabernas Desert (Almeria, Spain).</title>
        <authorList>
            <person name="Molina-Menor E."/>
            <person name="Vidal-Verdu A."/>
            <person name="Calonge A."/>
            <person name="Satari L."/>
            <person name="Pereto J."/>
            <person name="Porcar M."/>
        </authorList>
    </citation>
    <scope>NUCLEOTIDE SEQUENCE [LARGE SCALE GENOMIC DNA]</scope>
    <source>
        <strain evidence="1 2">T18</strain>
    </source>
</reference>
<dbReference type="EMBL" id="JAETWB010000057">
    <property type="protein sequence ID" value="MBL6082294.1"/>
    <property type="molecule type" value="Genomic_DNA"/>
</dbReference>
<sequence length="338" mass="37884">MAALQDIIDEVNRRAVGRPIGALQDWRKENRGLGRKASHRVFGSIRTGDYAFHFGGREELQFNIGIETLIEEGDLRYGVAFSFEPSQSLPDIAPLVPKVALFNEYLRTNPAEFDGLGMWHHPLGTDRIMPGHPAPIKGALVRRGVFVFLGALGRSAEPDYNTMLDTLDRLLPLYRFVESGDGKRSSATEAWTEPLLQLRHHPPKRWTTANMVERTLDVDLRHNALQRRLCEELVRQYGEGRIGEEHPMPDGGRIDVVVDADEGRILFEIKTACTARGCIREAMGQVLDYACWPNGPRVSRVVVVGSPAPTPSETAYIGHLNQSFPLPLAYRRVVLEDE</sequence>
<gene>
    <name evidence="1" type="ORF">JMJ56_30420</name>
</gene>
<protein>
    <recommendedName>
        <fullName evidence="3">Protein NO VEIN C-terminal domain-containing protein</fullName>
    </recommendedName>
</protein>